<dbReference type="AlphaFoldDB" id="A0A087BDQ9"/>
<gene>
    <name evidence="1" type="ORF">BLSS_1992</name>
</gene>
<comment type="caution">
    <text evidence="1">The sequence shown here is derived from an EMBL/GenBank/DDBJ whole genome shotgun (WGS) entry which is preliminary data.</text>
</comment>
<reference evidence="1 2" key="1">
    <citation type="submission" date="2014-03" db="EMBL/GenBank/DDBJ databases">
        <title>Genomics of Bifidobacteria.</title>
        <authorList>
            <person name="Ventura M."/>
            <person name="Milani C."/>
            <person name="Lugli G.A."/>
        </authorList>
    </citation>
    <scope>NUCLEOTIDE SEQUENCE [LARGE SCALE GENOMIC DNA]</scope>
    <source>
        <strain evidence="1 2">LMG 21814</strain>
    </source>
</reference>
<evidence type="ECO:0000313" key="2">
    <source>
        <dbReference type="Proteomes" id="UP000029024"/>
    </source>
</evidence>
<accession>A0A087BDQ9</accession>
<proteinExistence type="predicted"/>
<name>A0A087BDQ9_BIFLN</name>
<dbReference type="Proteomes" id="UP000029024">
    <property type="component" value="Unassembled WGS sequence"/>
</dbReference>
<evidence type="ECO:0000313" key="1">
    <source>
        <dbReference type="EMBL" id="KFI69159.1"/>
    </source>
</evidence>
<sequence>MAAHAAFDLLTFVPSRNNHSLPKTNPVAMNNNPNDISTLFTTSSISIKTTDTIKSEAK</sequence>
<protein>
    <submittedName>
        <fullName evidence="1">Uncharacterized protein</fullName>
    </submittedName>
</protein>
<dbReference type="EMBL" id="JGZA01000017">
    <property type="protein sequence ID" value="KFI69159.1"/>
    <property type="molecule type" value="Genomic_DNA"/>
</dbReference>
<organism evidence="1 2">
    <name type="scientific">Bifidobacterium longum subsp. suis</name>
    <dbReference type="NCBI Taxonomy" id="1695"/>
    <lineage>
        <taxon>Bacteria</taxon>
        <taxon>Bacillati</taxon>
        <taxon>Actinomycetota</taxon>
        <taxon>Actinomycetes</taxon>
        <taxon>Bifidobacteriales</taxon>
        <taxon>Bifidobacteriaceae</taxon>
        <taxon>Bifidobacterium</taxon>
    </lineage>
</organism>